<feature type="non-terminal residue" evidence="1">
    <location>
        <position position="1"/>
    </location>
</feature>
<evidence type="ECO:0000313" key="1">
    <source>
        <dbReference type="EMBL" id="JAR93581.1"/>
    </source>
</evidence>
<reference evidence="1" key="1">
    <citation type="journal article" date="2018" name="PLoS Negl. Trop. Dis.">
        <title>Sialome diversity of ticks revealed by RNAseq of single tick salivary glands.</title>
        <authorList>
            <person name="Perner J."/>
            <person name="Kropackova S."/>
            <person name="Kopacek P."/>
            <person name="Ribeiro J.M."/>
        </authorList>
    </citation>
    <scope>NUCLEOTIDE SEQUENCE</scope>
    <source>
        <strain evidence="1">Siblings of single egg batch collected in Ceske Budejovice</strain>
        <tissue evidence="1">Salivary glands</tissue>
    </source>
</reference>
<sequence>SMHLYAAFKTNIAAVRWCGNTLGSRLLAEARGGALRTRTYRQRYDVNVTETVCSACGEVEETTQHLLLECPAIVPATDVGTRIEQALGFTEENKHVMCSKRRLEAWWKVHS</sequence>
<dbReference type="EMBL" id="GEGO01001823">
    <property type="protein sequence ID" value="JAR93581.1"/>
    <property type="molecule type" value="Transcribed_RNA"/>
</dbReference>
<evidence type="ECO:0008006" key="2">
    <source>
        <dbReference type="Google" id="ProtNLM"/>
    </source>
</evidence>
<name>A0A147BS68_IXORI</name>
<proteinExistence type="predicted"/>
<organism evidence="1">
    <name type="scientific">Ixodes ricinus</name>
    <name type="common">Common tick</name>
    <name type="synonym">Acarus ricinus</name>
    <dbReference type="NCBI Taxonomy" id="34613"/>
    <lineage>
        <taxon>Eukaryota</taxon>
        <taxon>Metazoa</taxon>
        <taxon>Ecdysozoa</taxon>
        <taxon>Arthropoda</taxon>
        <taxon>Chelicerata</taxon>
        <taxon>Arachnida</taxon>
        <taxon>Acari</taxon>
        <taxon>Parasitiformes</taxon>
        <taxon>Ixodida</taxon>
        <taxon>Ixodoidea</taxon>
        <taxon>Ixodidae</taxon>
        <taxon>Ixodinae</taxon>
        <taxon>Ixodes</taxon>
    </lineage>
</organism>
<protein>
    <recommendedName>
        <fullName evidence="2">Tick transposon</fullName>
    </recommendedName>
</protein>
<accession>A0A147BS68</accession>
<dbReference type="AlphaFoldDB" id="A0A147BS68"/>